<evidence type="ECO:0000313" key="2">
    <source>
        <dbReference type="Proteomes" id="UP001162483"/>
    </source>
</evidence>
<protein>
    <submittedName>
        <fullName evidence="1">Uncharacterized protein</fullName>
    </submittedName>
</protein>
<accession>A0ABN9BGW4</accession>
<reference evidence="1" key="1">
    <citation type="submission" date="2023-05" db="EMBL/GenBank/DDBJ databases">
        <authorList>
            <person name="Stuckert A."/>
        </authorList>
    </citation>
    <scope>NUCLEOTIDE SEQUENCE</scope>
</reference>
<organism evidence="1 2">
    <name type="scientific">Staurois parvus</name>
    <dbReference type="NCBI Taxonomy" id="386267"/>
    <lineage>
        <taxon>Eukaryota</taxon>
        <taxon>Metazoa</taxon>
        <taxon>Chordata</taxon>
        <taxon>Craniata</taxon>
        <taxon>Vertebrata</taxon>
        <taxon>Euteleostomi</taxon>
        <taxon>Amphibia</taxon>
        <taxon>Batrachia</taxon>
        <taxon>Anura</taxon>
        <taxon>Neobatrachia</taxon>
        <taxon>Ranoidea</taxon>
        <taxon>Ranidae</taxon>
        <taxon>Staurois</taxon>
    </lineage>
</organism>
<evidence type="ECO:0000313" key="1">
    <source>
        <dbReference type="EMBL" id="CAI9546803.1"/>
    </source>
</evidence>
<gene>
    <name evidence="1" type="ORF">SPARVUS_LOCUS2877131</name>
</gene>
<name>A0ABN9BGW4_9NEOB</name>
<proteinExistence type="predicted"/>
<sequence length="106" mass="12140">MSPHTGSFSQCALEAAASQIELRPISWLEDVQHHLAWLSHSFIGFYIFQSWRLTCGCFLCKYSLPGNTHPSRLTHHSSRHFDICLTPPTTCIRTEGSWEEYLCRGL</sequence>
<dbReference type="EMBL" id="CATNWA010003966">
    <property type="protein sequence ID" value="CAI9546803.1"/>
    <property type="molecule type" value="Genomic_DNA"/>
</dbReference>
<keyword evidence="2" id="KW-1185">Reference proteome</keyword>
<dbReference type="Proteomes" id="UP001162483">
    <property type="component" value="Unassembled WGS sequence"/>
</dbReference>
<comment type="caution">
    <text evidence="1">The sequence shown here is derived from an EMBL/GenBank/DDBJ whole genome shotgun (WGS) entry which is preliminary data.</text>
</comment>